<dbReference type="InterPro" id="IPR024302">
    <property type="entry name" value="SusD-like"/>
</dbReference>
<dbReference type="SUPFAM" id="SSF48452">
    <property type="entry name" value="TPR-like"/>
    <property type="match status" value="1"/>
</dbReference>
<feature type="chain" id="PRO_5019179772" evidence="1">
    <location>
        <begin position="23"/>
        <end position="618"/>
    </location>
</feature>
<dbReference type="EMBL" id="QSGO01000003">
    <property type="protein sequence ID" value="RHB36903.1"/>
    <property type="molecule type" value="Genomic_DNA"/>
</dbReference>
<dbReference type="Gene3D" id="1.25.40.390">
    <property type="match status" value="1"/>
</dbReference>
<proteinExistence type="predicted"/>
<dbReference type="PROSITE" id="PS51257">
    <property type="entry name" value="PROKAR_LIPOPROTEIN"/>
    <property type="match status" value="1"/>
</dbReference>
<comment type="caution">
    <text evidence="2">The sequence shown here is derived from an EMBL/GenBank/DDBJ whole genome shotgun (WGS) entry which is preliminary data.</text>
</comment>
<evidence type="ECO:0000313" key="3">
    <source>
        <dbReference type="Proteomes" id="UP000284379"/>
    </source>
</evidence>
<dbReference type="InterPro" id="IPR011990">
    <property type="entry name" value="TPR-like_helical_dom_sf"/>
</dbReference>
<dbReference type="AlphaFoldDB" id="A0A413VTN8"/>
<accession>A0A413VTN8</accession>
<dbReference type="Pfam" id="PF12741">
    <property type="entry name" value="SusD-like"/>
    <property type="match status" value="1"/>
</dbReference>
<feature type="signal peptide" evidence="1">
    <location>
        <begin position="1"/>
        <end position="22"/>
    </location>
</feature>
<evidence type="ECO:0000313" key="2">
    <source>
        <dbReference type="EMBL" id="RHB36903.1"/>
    </source>
</evidence>
<protein>
    <submittedName>
        <fullName evidence="2">SusD/RagB family nutrient-binding outer membrane lipoprotein</fullName>
    </submittedName>
</protein>
<gene>
    <name evidence="2" type="ORF">DW888_04895</name>
</gene>
<keyword evidence="1" id="KW-0732">Signal</keyword>
<organism evidence="2 3">
    <name type="scientific">Bacteroides nordii</name>
    <dbReference type="NCBI Taxonomy" id="291645"/>
    <lineage>
        <taxon>Bacteria</taxon>
        <taxon>Pseudomonadati</taxon>
        <taxon>Bacteroidota</taxon>
        <taxon>Bacteroidia</taxon>
        <taxon>Bacteroidales</taxon>
        <taxon>Bacteroidaceae</taxon>
        <taxon>Bacteroides</taxon>
    </lineage>
</organism>
<keyword evidence="2" id="KW-0449">Lipoprotein</keyword>
<sequence>MMKNKKSILFSFLLTMTLTACYDSLLDYDGNASTINREDGTSSSTGILANAELASEFLRTAQMRVIDSREHKYQYQRSFISDDYAGYMSVPHSFDGRLKSSLSFYADFASGPTANMQWVAQQVVPVMRSSDTLKIAPLGAFASILFSDEAIQYTNVHGPMPLKDYKELKEDHPLTYEKQSEVYSQIFRDLIKADSILEVYQEAPTNNLDALIEKTDMVTEQTSASAIVRMWRKYANSLILRMAMTTVNVEGYTCMVNGVPKTARQLGEEAVQRGVLEAGDKTIGLICGSGTDVGYHPLYKIANSWVDSRLNASYHNILVRTQHPILEFWFAKNGGDIKNQEQKTLKKETEYVSIRSGITLDVAGVTSQNYQYYSKFNLNFAGEKLALFKTEEALFLRAEGALRGWSMGGSAQSFYEAGIKEFFDKHSMSGRYDEYMAWRGMGDQTVSSTLKNEAIYRDWYDADNNLPLWSGYYQLNNAWYFPANADNNPYYHNPDEDKEQALQKIITQKWITLFPMSLVAWTDYRRTGYPLLIPACPYAYGYSDGSLEEPRFNWITGEILTEGVTVRRIPYNSSDSEIVEEVELTAKEALNSETTGISMDDWQGTRLWWDVANRKKLQ</sequence>
<name>A0A413VTN8_9BACE</name>
<reference evidence="2 3" key="1">
    <citation type="submission" date="2018-08" db="EMBL/GenBank/DDBJ databases">
        <title>A genome reference for cultivated species of the human gut microbiota.</title>
        <authorList>
            <person name="Zou Y."/>
            <person name="Xue W."/>
            <person name="Luo G."/>
        </authorList>
    </citation>
    <scope>NUCLEOTIDE SEQUENCE [LARGE SCALE GENOMIC DNA]</scope>
    <source>
        <strain evidence="2 3">AM40-30BH</strain>
    </source>
</reference>
<evidence type="ECO:0000256" key="1">
    <source>
        <dbReference type="SAM" id="SignalP"/>
    </source>
</evidence>
<dbReference type="RefSeq" id="WP_122200986.1">
    <property type="nucleotide sequence ID" value="NZ_CABJFV010000003.1"/>
</dbReference>
<dbReference type="Proteomes" id="UP000284379">
    <property type="component" value="Unassembled WGS sequence"/>
</dbReference>